<evidence type="ECO:0000313" key="2">
    <source>
        <dbReference type="Proteomes" id="UP000821853"/>
    </source>
</evidence>
<sequence>MDPGKIHLGPEKRRSGSRILARAHRQRCRQQGGVYTRAPGAARALSDGICLTTASEVHGAHCGGGANHDVPIVGDGCIPGRLQMARPFFHQPQRRAGCTALAPPLGFPTHVAGRWFAARDALLSLPLLLRVHRHFKNHKDSPAIVADACVNCCIPVPRCRAA</sequence>
<protein>
    <submittedName>
        <fullName evidence="1">Uncharacterized protein</fullName>
    </submittedName>
</protein>
<proteinExistence type="predicted"/>
<organism evidence="1 2">
    <name type="scientific">Haemaphysalis longicornis</name>
    <name type="common">Bush tick</name>
    <dbReference type="NCBI Taxonomy" id="44386"/>
    <lineage>
        <taxon>Eukaryota</taxon>
        <taxon>Metazoa</taxon>
        <taxon>Ecdysozoa</taxon>
        <taxon>Arthropoda</taxon>
        <taxon>Chelicerata</taxon>
        <taxon>Arachnida</taxon>
        <taxon>Acari</taxon>
        <taxon>Parasitiformes</taxon>
        <taxon>Ixodida</taxon>
        <taxon>Ixodoidea</taxon>
        <taxon>Ixodidae</taxon>
        <taxon>Haemaphysalinae</taxon>
        <taxon>Haemaphysalis</taxon>
    </lineage>
</organism>
<dbReference type="AlphaFoldDB" id="A0A9J6FJL2"/>
<keyword evidence="2" id="KW-1185">Reference proteome</keyword>
<dbReference type="Proteomes" id="UP000821853">
    <property type="component" value="Chromosome 1"/>
</dbReference>
<name>A0A9J6FJL2_HAELO</name>
<comment type="caution">
    <text evidence="1">The sequence shown here is derived from an EMBL/GenBank/DDBJ whole genome shotgun (WGS) entry which is preliminary data.</text>
</comment>
<evidence type="ECO:0000313" key="1">
    <source>
        <dbReference type="EMBL" id="KAH9362624.1"/>
    </source>
</evidence>
<accession>A0A9J6FJL2</accession>
<dbReference type="EMBL" id="JABSTR010000001">
    <property type="protein sequence ID" value="KAH9362624.1"/>
    <property type="molecule type" value="Genomic_DNA"/>
</dbReference>
<gene>
    <name evidence="1" type="ORF">HPB48_001279</name>
</gene>
<reference evidence="1 2" key="1">
    <citation type="journal article" date="2020" name="Cell">
        <title>Large-Scale Comparative Analyses of Tick Genomes Elucidate Their Genetic Diversity and Vector Capacities.</title>
        <authorList>
            <consortium name="Tick Genome and Microbiome Consortium (TIGMIC)"/>
            <person name="Jia N."/>
            <person name="Wang J."/>
            <person name="Shi W."/>
            <person name="Du L."/>
            <person name="Sun Y."/>
            <person name="Zhan W."/>
            <person name="Jiang J.F."/>
            <person name="Wang Q."/>
            <person name="Zhang B."/>
            <person name="Ji P."/>
            <person name="Bell-Sakyi L."/>
            <person name="Cui X.M."/>
            <person name="Yuan T.T."/>
            <person name="Jiang B.G."/>
            <person name="Yang W.F."/>
            <person name="Lam T.T."/>
            <person name="Chang Q.C."/>
            <person name="Ding S.J."/>
            <person name="Wang X.J."/>
            <person name="Zhu J.G."/>
            <person name="Ruan X.D."/>
            <person name="Zhao L."/>
            <person name="Wei J.T."/>
            <person name="Ye R.Z."/>
            <person name="Que T.C."/>
            <person name="Du C.H."/>
            <person name="Zhou Y.H."/>
            <person name="Cheng J.X."/>
            <person name="Dai P.F."/>
            <person name="Guo W.B."/>
            <person name="Han X.H."/>
            <person name="Huang E.J."/>
            <person name="Li L.F."/>
            <person name="Wei W."/>
            <person name="Gao Y.C."/>
            <person name="Liu J.Z."/>
            <person name="Shao H.Z."/>
            <person name="Wang X."/>
            <person name="Wang C.C."/>
            <person name="Yang T.C."/>
            <person name="Huo Q.B."/>
            <person name="Li W."/>
            <person name="Chen H.Y."/>
            <person name="Chen S.E."/>
            <person name="Zhou L.G."/>
            <person name="Ni X.B."/>
            <person name="Tian J.H."/>
            <person name="Sheng Y."/>
            <person name="Liu T."/>
            <person name="Pan Y.S."/>
            <person name="Xia L.Y."/>
            <person name="Li J."/>
            <person name="Zhao F."/>
            <person name="Cao W.C."/>
        </authorList>
    </citation>
    <scope>NUCLEOTIDE SEQUENCE [LARGE SCALE GENOMIC DNA]</scope>
    <source>
        <strain evidence="1">HaeL-2018</strain>
    </source>
</reference>
<dbReference type="VEuPathDB" id="VectorBase:HLOH_054818"/>